<organism evidence="2 3">
    <name type="scientific">Hermetia illucens</name>
    <name type="common">Black soldier fly</name>
    <dbReference type="NCBI Taxonomy" id="343691"/>
    <lineage>
        <taxon>Eukaryota</taxon>
        <taxon>Metazoa</taxon>
        <taxon>Ecdysozoa</taxon>
        <taxon>Arthropoda</taxon>
        <taxon>Hexapoda</taxon>
        <taxon>Insecta</taxon>
        <taxon>Pterygota</taxon>
        <taxon>Neoptera</taxon>
        <taxon>Endopterygota</taxon>
        <taxon>Diptera</taxon>
        <taxon>Brachycera</taxon>
        <taxon>Stratiomyomorpha</taxon>
        <taxon>Stratiomyidae</taxon>
        <taxon>Hermetiinae</taxon>
        <taxon>Hermetia</taxon>
    </lineage>
</organism>
<feature type="region of interest" description="Disordered" evidence="1">
    <location>
        <begin position="108"/>
        <end position="165"/>
    </location>
</feature>
<dbReference type="Proteomes" id="UP000594454">
    <property type="component" value="Chromosome 1"/>
</dbReference>
<gene>
    <name evidence="2" type="ORF">HERILL_LOCUS2773</name>
</gene>
<evidence type="ECO:0000313" key="2">
    <source>
        <dbReference type="EMBL" id="CAD7079560.1"/>
    </source>
</evidence>
<sequence>MPLTHFFNRVYYKKDLEELEQAARRLNTLIQLQNIRNGNFPYFNHEQARRRIPMTRDGSFETDPKIKRQTDQAIKTLHSISYDFRHSSMQEIIHKELLALEKFKERLSDRRARRKRESKLSMKSTKSSLVPKRQSKFKKKTEVPHSDPIKKEESLQLESKDSSEHDLISAPTLVQTKDTPLVRSTVSSQQELHLEMNDLANAMKQMQTFHKMHRSFEGSNPTSSKVDDPKEIPTVAPEVKHGVSPVSSVGSKGSLVQANEINTWDLKPAGDQESRSLDLSKSTAISLTSSVGMTVQEALRIIKQNYRERQVVLLISPLPGESLGNSPFLQVTALCRSENRLLGSFQIPNDRLHALDEGGIFKRYTIIFLSTSITFVQHDIDAIVGHLTRITRGRSGSEKVSKMFELAELHGYHIRAHPAYEQEEHVYKCDFFTSRNSYIGTTRVYGSDVLRQLREKPKLVNNFDIIVELNDGYLPSRIRNALHILLKKLGIAKLYERVGSVLFKIFKR</sequence>
<evidence type="ECO:0000256" key="1">
    <source>
        <dbReference type="SAM" id="MobiDB-lite"/>
    </source>
</evidence>
<protein>
    <submittedName>
        <fullName evidence="2">Uncharacterized protein</fullName>
    </submittedName>
</protein>
<proteinExistence type="predicted"/>
<dbReference type="AlphaFoldDB" id="A0A7R8YPK6"/>
<name>A0A7R8YPK6_HERIL</name>
<feature type="compositionally biased region" description="Basic and acidic residues" evidence="1">
    <location>
        <begin position="140"/>
        <end position="165"/>
    </location>
</feature>
<accession>A0A7R8YPK6</accession>
<dbReference type="EMBL" id="LR899009">
    <property type="protein sequence ID" value="CAD7079560.1"/>
    <property type="molecule type" value="Genomic_DNA"/>
</dbReference>
<evidence type="ECO:0000313" key="3">
    <source>
        <dbReference type="Proteomes" id="UP000594454"/>
    </source>
</evidence>
<dbReference type="InParanoid" id="A0A7R8YPK6"/>
<reference evidence="2 3" key="1">
    <citation type="submission" date="2020-11" db="EMBL/GenBank/DDBJ databases">
        <authorList>
            <person name="Wallbank WR R."/>
            <person name="Pardo Diaz C."/>
            <person name="Kozak K."/>
            <person name="Martin S."/>
            <person name="Jiggins C."/>
            <person name="Moest M."/>
            <person name="Warren A I."/>
            <person name="Generalovic N T."/>
            <person name="Byers J.R.P. K."/>
            <person name="Montejo-Kovacevich G."/>
            <person name="Yen C E."/>
        </authorList>
    </citation>
    <scope>NUCLEOTIDE SEQUENCE [LARGE SCALE GENOMIC DNA]</scope>
</reference>
<keyword evidence="3" id="KW-1185">Reference proteome</keyword>